<accession>A0A9P9IL68</accession>
<evidence type="ECO:0000256" key="1">
    <source>
        <dbReference type="SAM" id="MobiDB-lite"/>
    </source>
</evidence>
<dbReference type="AlphaFoldDB" id="A0A9P9IL68"/>
<feature type="region of interest" description="Disordered" evidence="1">
    <location>
        <begin position="50"/>
        <end position="71"/>
    </location>
</feature>
<gene>
    <name evidence="3" type="ORF">B0J13DRAFT_565470</name>
</gene>
<evidence type="ECO:0000313" key="4">
    <source>
        <dbReference type="Proteomes" id="UP000717696"/>
    </source>
</evidence>
<organism evidence="3 4">
    <name type="scientific">Dactylonectria estremocensis</name>
    <dbReference type="NCBI Taxonomy" id="1079267"/>
    <lineage>
        <taxon>Eukaryota</taxon>
        <taxon>Fungi</taxon>
        <taxon>Dikarya</taxon>
        <taxon>Ascomycota</taxon>
        <taxon>Pezizomycotina</taxon>
        <taxon>Sordariomycetes</taxon>
        <taxon>Hypocreomycetidae</taxon>
        <taxon>Hypocreales</taxon>
        <taxon>Nectriaceae</taxon>
        <taxon>Dactylonectria</taxon>
    </lineage>
</organism>
<feature type="compositionally biased region" description="Basic and acidic residues" evidence="1">
    <location>
        <begin position="57"/>
        <end position="71"/>
    </location>
</feature>
<proteinExistence type="predicted"/>
<dbReference type="Proteomes" id="UP000717696">
    <property type="component" value="Unassembled WGS sequence"/>
</dbReference>
<comment type="caution">
    <text evidence="3">The sequence shown here is derived from an EMBL/GenBank/DDBJ whole genome shotgun (WGS) entry which is preliminary data.</text>
</comment>
<keyword evidence="4" id="KW-1185">Reference proteome</keyword>
<keyword evidence="2" id="KW-0732">Signal</keyword>
<feature type="signal peptide" evidence="2">
    <location>
        <begin position="1"/>
        <end position="21"/>
    </location>
</feature>
<evidence type="ECO:0000313" key="3">
    <source>
        <dbReference type="EMBL" id="KAH7126408.1"/>
    </source>
</evidence>
<name>A0A9P9IL68_9HYPO</name>
<evidence type="ECO:0008006" key="5">
    <source>
        <dbReference type="Google" id="ProtNLM"/>
    </source>
</evidence>
<reference evidence="3" key="1">
    <citation type="journal article" date="2021" name="Nat. Commun.">
        <title>Genetic determinants of endophytism in the Arabidopsis root mycobiome.</title>
        <authorList>
            <person name="Mesny F."/>
            <person name="Miyauchi S."/>
            <person name="Thiergart T."/>
            <person name="Pickel B."/>
            <person name="Atanasova L."/>
            <person name="Karlsson M."/>
            <person name="Huettel B."/>
            <person name="Barry K.W."/>
            <person name="Haridas S."/>
            <person name="Chen C."/>
            <person name="Bauer D."/>
            <person name="Andreopoulos W."/>
            <person name="Pangilinan J."/>
            <person name="LaButti K."/>
            <person name="Riley R."/>
            <person name="Lipzen A."/>
            <person name="Clum A."/>
            <person name="Drula E."/>
            <person name="Henrissat B."/>
            <person name="Kohler A."/>
            <person name="Grigoriev I.V."/>
            <person name="Martin F.M."/>
            <person name="Hacquard S."/>
        </authorList>
    </citation>
    <scope>NUCLEOTIDE SEQUENCE</scope>
    <source>
        <strain evidence="3">MPI-CAGE-AT-0021</strain>
    </source>
</reference>
<feature type="chain" id="PRO_5040266861" description="Secreted protein" evidence="2">
    <location>
        <begin position="22"/>
        <end position="71"/>
    </location>
</feature>
<sequence>MSALLWLCCRCFLVPWPRTSPESRELWCSYDAASDRGILSRLCIRRTPDLGARQQGRKKESVGKLRRPIHE</sequence>
<evidence type="ECO:0000256" key="2">
    <source>
        <dbReference type="SAM" id="SignalP"/>
    </source>
</evidence>
<dbReference type="EMBL" id="JAGMUU010000023">
    <property type="protein sequence ID" value="KAH7126408.1"/>
    <property type="molecule type" value="Genomic_DNA"/>
</dbReference>
<protein>
    <recommendedName>
        <fullName evidence="5">Secreted protein</fullName>
    </recommendedName>
</protein>